<keyword evidence="2" id="KW-1133">Transmembrane helix</keyword>
<accession>A0A174AP15</accession>
<dbReference type="Proteomes" id="UP000095544">
    <property type="component" value="Unassembled WGS sequence"/>
</dbReference>
<keyword evidence="2" id="KW-0812">Transmembrane</keyword>
<reference evidence="3 4" key="1">
    <citation type="submission" date="2015-09" db="EMBL/GenBank/DDBJ databases">
        <authorList>
            <consortium name="Pathogen Informatics"/>
        </authorList>
    </citation>
    <scope>NUCLEOTIDE SEQUENCE [LARGE SCALE GENOMIC DNA]</scope>
    <source>
        <strain evidence="3 4">2789STDY5834876</strain>
    </source>
</reference>
<dbReference type="InterPro" id="IPR014245">
    <property type="entry name" value="Spore_III_AF"/>
</dbReference>
<dbReference type="Pfam" id="PF09581">
    <property type="entry name" value="Spore_III_AF"/>
    <property type="match status" value="1"/>
</dbReference>
<evidence type="ECO:0000256" key="2">
    <source>
        <dbReference type="SAM" id="Phobius"/>
    </source>
</evidence>
<name>A0A174AP15_9FIRM</name>
<dbReference type="AlphaFoldDB" id="A0A174AP15"/>
<feature type="region of interest" description="Disordered" evidence="1">
    <location>
        <begin position="100"/>
        <end position="120"/>
    </location>
</feature>
<dbReference type="EMBL" id="CYZU01000005">
    <property type="protein sequence ID" value="CUN89350.1"/>
    <property type="molecule type" value="Genomic_DNA"/>
</dbReference>
<dbReference type="RefSeq" id="WP_050642410.1">
    <property type="nucleotide sequence ID" value="NZ_CABKUE010000009.1"/>
</dbReference>
<feature type="compositionally biased region" description="Basic and acidic residues" evidence="1">
    <location>
        <begin position="100"/>
        <end position="112"/>
    </location>
</feature>
<keyword evidence="2" id="KW-0472">Membrane</keyword>
<protein>
    <submittedName>
        <fullName evidence="3">Stage III sporulation protein AF</fullName>
    </submittedName>
</protein>
<evidence type="ECO:0000256" key="1">
    <source>
        <dbReference type="SAM" id="MobiDB-lite"/>
    </source>
</evidence>
<dbReference type="OrthoDB" id="1779586at2"/>
<feature type="transmembrane region" description="Helical" evidence="2">
    <location>
        <begin position="34"/>
        <end position="52"/>
    </location>
</feature>
<sequence>MFDFIYEWIQNLAFYLVIVTAVLQIIPGKGYKKYVQFFSGMVMILLMLTPILKLTGIENRFYDLYHSQEYEMEKEEIEKQKDYFEGLDILDFLPEEYGQEEQKAENTKKGIEVEEIQVGE</sequence>
<organism evidence="3 4">
    <name type="scientific">Faecalicatena contorta</name>
    <dbReference type="NCBI Taxonomy" id="39482"/>
    <lineage>
        <taxon>Bacteria</taxon>
        <taxon>Bacillati</taxon>
        <taxon>Bacillota</taxon>
        <taxon>Clostridia</taxon>
        <taxon>Lachnospirales</taxon>
        <taxon>Lachnospiraceae</taxon>
        <taxon>Faecalicatena</taxon>
    </lineage>
</organism>
<gene>
    <name evidence="3" type="ORF">ERS852491_00751</name>
</gene>
<evidence type="ECO:0000313" key="3">
    <source>
        <dbReference type="EMBL" id="CUN89350.1"/>
    </source>
</evidence>
<proteinExistence type="predicted"/>
<evidence type="ECO:0000313" key="4">
    <source>
        <dbReference type="Proteomes" id="UP000095544"/>
    </source>
</evidence>
<feature type="transmembrane region" description="Helical" evidence="2">
    <location>
        <begin position="12"/>
        <end position="28"/>
    </location>
</feature>
<dbReference type="STRING" id="39482.ERS852491_00751"/>